<protein>
    <submittedName>
        <fullName evidence="1">Uncharacterized protein</fullName>
    </submittedName>
</protein>
<accession>A0A6N7Q1F2</accession>
<keyword evidence="2" id="KW-1185">Reference proteome</keyword>
<organism evidence="1 2">
    <name type="scientific">Polyangium spumosum</name>
    <dbReference type="NCBI Taxonomy" id="889282"/>
    <lineage>
        <taxon>Bacteria</taxon>
        <taxon>Pseudomonadati</taxon>
        <taxon>Myxococcota</taxon>
        <taxon>Polyangia</taxon>
        <taxon>Polyangiales</taxon>
        <taxon>Polyangiaceae</taxon>
        <taxon>Polyangium</taxon>
    </lineage>
</organism>
<evidence type="ECO:0000313" key="1">
    <source>
        <dbReference type="EMBL" id="MRG97537.1"/>
    </source>
</evidence>
<comment type="caution">
    <text evidence="1">The sequence shown here is derived from an EMBL/GenBank/DDBJ whole genome shotgun (WGS) entry which is preliminary data.</text>
</comment>
<dbReference type="EMBL" id="WJIE01000018">
    <property type="protein sequence ID" value="MRG97537.1"/>
    <property type="molecule type" value="Genomic_DNA"/>
</dbReference>
<sequence length="123" mass="13777">MKFAENCPKSCPPDDVEEVTGEVFRFVRNDPPTSEDMKTYADEGKPGSDACGACALSVLRSLEDVELARKAMPWFKRRLVARALLLGAHGVIKQTGPHKHHYSYWVEATYAASIHEQFTVIRP</sequence>
<dbReference type="AlphaFoldDB" id="A0A6N7Q1F2"/>
<gene>
    <name evidence="1" type="ORF">GF068_37250</name>
</gene>
<name>A0A6N7Q1F2_9BACT</name>
<dbReference type="RefSeq" id="WP_153824320.1">
    <property type="nucleotide sequence ID" value="NZ_WJIE01000018.1"/>
</dbReference>
<dbReference type="Proteomes" id="UP000440224">
    <property type="component" value="Unassembled WGS sequence"/>
</dbReference>
<proteinExistence type="predicted"/>
<reference evidence="1 2" key="1">
    <citation type="submission" date="2019-10" db="EMBL/GenBank/DDBJ databases">
        <title>A soil myxobacterium in the family Polyangiaceae.</title>
        <authorList>
            <person name="Li Y."/>
            <person name="Wang J."/>
        </authorList>
    </citation>
    <scope>NUCLEOTIDE SEQUENCE [LARGE SCALE GENOMIC DNA]</scope>
    <source>
        <strain evidence="1 2">DSM 14734</strain>
    </source>
</reference>
<evidence type="ECO:0000313" key="2">
    <source>
        <dbReference type="Proteomes" id="UP000440224"/>
    </source>
</evidence>
<dbReference type="OrthoDB" id="6637089at2"/>